<reference evidence="3" key="3">
    <citation type="submission" date="2025-09" db="UniProtKB">
        <authorList>
            <consortium name="Ensembl"/>
        </authorList>
    </citation>
    <scope>IDENTIFICATION</scope>
</reference>
<gene>
    <name evidence="3" type="primary">CROCC2</name>
</gene>
<evidence type="ECO:0008006" key="5">
    <source>
        <dbReference type="Google" id="ProtNLM"/>
    </source>
</evidence>
<protein>
    <recommendedName>
        <fullName evidence="5">Ciliary rootlet coiled-coil, rootletin family member 2</fullName>
    </recommendedName>
</protein>
<evidence type="ECO:0000256" key="1">
    <source>
        <dbReference type="SAM" id="Coils"/>
    </source>
</evidence>
<reference evidence="3" key="2">
    <citation type="submission" date="2025-08" db="UniProtKB">
        <authorList>
            <consortium name="Ensembl"/>
        </authorList>
    </citation>
    <scope>IDENTIFICATION</scope>
</reference>
<dbReference type="Proteomes" id="UP000314983">
    <property type="component" value="Chromosome 3"/>
</dbReference>
<feature type="coiled-coil region" evidence="1">
    <location>
        <begin position="245"/>
        <end position="293"/>
    </location>
</feature>
<organism evidence="3 4">
    <name type="scientific">Electrophorus electricus</name>
    <name type="common">Electric eel</name>
    <name type="synonym">Gymnotus electricus</name>
    <dbReference type="NCBI Taxonomy" id="8005"/>
    <lineage>
        <taxon>Eukaryota</taxon>
        <taxon>Metazoa</taxon>
        <taxon>Chordata</taxon>
        <taxon>Craniata</taxon>
        <taxon>Vertebrata</taxon>
        <taxon>Euteleostomi</taxon>
        <taxon>Actinopterygii</taxon>
        <taxon>Neopterygii</taxon>
        <taxon>Teleostei</taxon>
        <taxon>Ostariophysi</taxon>
        <taxon>Gymnotiformes</taxon>
        <taxon>Gymnotoidei</taxon>
        <taxon>Gymnotidae</taxon>
        <taxon>Electrophorus</taxon>
    </lineage>
</organism>
<keyword evidence="1" id="KW-0175">Coiled coil</keyword>
<feature type="compositionally biased region" description="Low complexity" evidence="2">
    <location>
        <begin position="432"/>
        <end position="443"/>
    </location>
</feature>
<dbReference type="Ensembl" id="ENSEEET00000065998.1">
    <property type="protein sequence ID" value="ENSEEEP00000055667.1"/>
    <property type="gene ID" value="ENSEEEG00000028929.1"/>
</dbReference>
<accession>A0AAY5EGY6</accession>
<evidence type="ECO:0000256" key="2">
    <source>
        <dbReference type="SAM" id="MobiDB-lite"/>
    </source>
</evidence>
<dbReference type="AlphaFoldDB" id="A0AAY5EGY6"/>
<feature type="region of interest" description="Disordered" evidence="2">
    <location>
        <begin position="420"/>
        <end position="454"/>
    </location>
</feature>
<feature type="coiled-coil region" evidence="1">
    <location>
        <begin position="518"/>
        <end position="683"/>
    </location>
</feature>
<feature type="coiled-coil region" evidence="1">
    <location>
        <begin position="708"/>
        <end position="763"/>
    </location>
</feature>
<proteinExistence type="predicted"/>
<feature type="region of interest" description="Disordered" evidence="2">
    <location>
        <begin position="119"/>
        <end position="146"/>
    </location>
</feature>
<reference evidence="3 4" key="1">
    <citation type="submission" date="2020-05" db="EMBL/GenBank/DDBJ databases">
        <title>Electrophorus electricus (electric eel) genome, fEleEle1, primary haplotype.</title>
        <authorList>
            <person name="Myers G."/>
            <person name="Meyer A."/>
            <person name="Fedrigo O."/>
            <person name="Formenti G."/>
            <person name="Rhie A."/>
            <person name="Tracey A."/>
            <person name="Sims Y."/>
            <person name="Jarvis E.D."/>
        </authorList>
    </citation>
    <scope>NUCLEOTIDE SEQUENCE [LARGE SCALE GENOMIC DNA]</scope>
</reference>
<feature type="coiled-coil region" evidence="1">
    <location>
        <begin position="186"/>
        <end position="220"/>
    </location>
</feature>
<evidence type="ECO:0000313" key="4">
    <source>
        <dbReference type="Proteomes" id="UP000314983"/>
    </source>
</evidence>
<dbReference type="GeneTree" id="ENSGT00940000164964"/>
<evidence type="ECO:0000313" key="3">
    <source>
        <dbReference type="Ensembl" id="ENSEEEP00000055667.1"/>
    </source>
</evidence>
<feature type="coiled-coil region" evidence="1">
    <location>
        <begin position="346"/>
        <end position="408"/>
    </location>
</feature>
<keyword evidence="4" id="KW-1185">Reference proteome</keyword>
<name>A0AAY5EGY6_ELEEL</name>
<sequence length="813" mass="92921">MAQRKQAEERLRAECEETRLRSRHAQQQLQEELAKTQQYCTDTLLQAEADKQQALSEMELEKTALTERILALQCTMETAALETERMRRDFLSKQEQDKVLAGLQMELLQLHARFDESLSSREVSEKRLSEQRLQRDLSEAEESRDAGRRELIQACRELEECAQERDARRMECMELQRALGDESRMKEAMQSSNQELRAAVKRAENDNNRSCNLKRSLEEREQRLVVSEECKSSLQEEALKLRSGTRDLEKSHLQARRELQELRRQVKTLERERHQLARELSEVQTRLVQEEQKEEAGRREAFLLKQRLLEGDAGREAALKEVRHTLLLQKMDTHSPSHTFRHRRREADLQEIQQKQREEVARLEAQLQEAQTQQRELSLGRSLAEGQALGLEEQLAQVDASRADLEHRLSILTSALRRTLGVGRGGRPPTPGSRGRSEGVSSGLAEGMHGSSPPVAHVEEGELDLDAVQSALSSFQQELRDAQRERVWRKRDLQERLEGVQVSLSLQEEAVCHGDREKRMMGEELSRLKNSLQAAEAEVKALQERLEWAEASEAGLGVEHRRLKEGREAAEMRVSRLERSQRALEGELHRRQLRAAELEAERDSLKERVACLRKELAEAEERNALLKVERLAAALARAEVQEAELRERLRSTSVALSDSSSSAGAAQEQVAQLQSALSASEQDRRTQQVSRTGVLHPCQALGQRELLAQEARDACARLQRERGESQERLSSLATSLQRLQEDKAQLERSLVRLGKDKSSLKRTLEKVRARACLHGLEHWTSTAGEAVRRLEQEVSESQSESQILKVRETHTKV</sequence>